<keyword evidence="7 8" id="KW-0472">Membrane</keyword>
<sequence length="454" mass="52239">MKHKKIVLALLLIAFSYIFFGFVEYYQTGNTRINLSFQVKSDIADDYQLFYSTTPEESWSEGQSVLVAYTKPQEWETVKLALPNATSDLRLDFGTKAATIEIKNLKLIGNSTVKLDPNLFTYKENQLSISDKDQISLVLKTEEGDPFISFSARTLIGESMEGTSALRFGMNIVLSCLLGLLVSFVMVSIKDMLQFLKTIVLGRNMIVNLAKNDFKTKYASSYLGITWGFIQPLITIATYWFVFQVGLRSGNISDTPFILWLLVAIVPWFFFSEAFSSATNVFSEYSYLVKKVVFKIELLPMVKIMSAFFVHLFFLLFIFIIYSIYGYYPSIFNLQILYYVLCSMALVVSLSILTSALVLFFKDLNQIIIIILQIGFWFTPIGWSYTMLPSFWAYVFKLNPMFYIVEGFRDTFISHIAFYNHPYQTFYFWLFCCVTFAIGVKTFGKLKPHFADVI</sequence>
<feature type="transmembrane region" description="Helical" evidence="8">
    <location>
        <begin position="222"/>
        <end position="242"/>
    </location>
</feature>
<name>A0ABX7LCD8_9BACL</name>
<feature type="transmembrane region" description="Helical" evidence="8">
    <location>
        <begin position="304"/>
        <end position="324"/>
    </location>
</feature>
<protein>
    <recommendedName>
        <fullName evidence="8">Transport permease protein</fullName>
    </recommendedName>
</protein>
<evidence type="ECO:0000256" key="8">
    <source>
        <dbReference type="RuleBase" id="RU361157"/>
    </source>
</evidence>
<feature type="transmembrane region" description="Helical" evidence="8">
    <location>
        <begin position="257"/>
        <end position="283"/>
    </location>
</feature>
<evidence type="ECO:0000256" key="1">
    <source>
        <dbReference type="ARBA" id="ARBA00004651"/>
    </source>
</evidence>
<accession>A0ABX7LCD8</accession>
<keyword evidence="6 8" id="KW-1133">Transmembrane helix</keyword>
<keyword evidence="5 8" id="KW-0812">Transmembrane</keyword>
<gene>
    <name evidence="10" type="ORF">JRJ22_26570</name>
</gene>
<dbReference type="Pfam" id="PF01061">
    <property type="entry name" value="ABC2_membrane"/>
    <property type="match status" value="1"/>
</dbReference>
<keyword evidence="11" id="KW-1185">Reference proteome</keyword>
<evidence type="ECO:0000256" key="5">
    <source>
        <dbReference type="ARBA" id="ARBA00022692"/>
    </source>
</evidence>
<comment type="subcellular location">
    <subcellularLocation>
        <location evidence="1 8">Cell membrane</location>
        <topology evidence="1 8">Multi-pass membrane protein</topology>
    </subcellularLocation>
</comment>
<dbReference type="PANTHER" id="PTHR30413:SF10">
    <property type="entry name" value="CAPSULE POLYSACCHARIDE EXPORT INNER-MEMBRANE PROTEIN CTRC"/>
    <property type="match status" value="1"/>
</dbReference>
<dbReference type="PANTHER" id="PTHR30413">
    <property type="entry name" value="INNER MEMBRANE TRANSPORT PERMEASE"/>
    <property type="match status" value="1"/>
</dbReference>
<evidence type="ECO:0000256" key="4">
    <source>
        <dbReference type="ARBA" id="ARBA00022475"/>
    </source>
</evidence>
<organism evidence="10 11">
    <name type="scientific">Paenibacillus tianjinensis</name>
    <dbReference type="NCBI Taxonomy" id="2810347"/>
    <lineage>
        <taxon>Bacteria</taxon>
        <taxon>Bacillati</taxon>
        <taxon>Bacillota</taxon>
        <taxon>Bacilli</taxon>
        <taxon>Bacillales</taxon>
        <taxon>Paenibacillaceae</taxon>
        <taxon>Paenibacillus</taxon>
    </lineage>
</organism>
<evidence type="ECO:0000256" key="2">
    <source>
        <dbReference type="ARBA" id="ARBA00007783"/>
    </source>
</evidence>
<dbReference type="Proteomes" id="UP000663452">
    <property type="component" value="Chromosome"/>
</dbReference>
<feature type="transmembrane region" description="Helical" evidence="8">
    <location>
        <begin position="168"/>
        <end position="186"/>
    </location>
</feature>
<evidence type="ECO:0000256" key="3">
    <source>
        <dbReference type="ARBA" id="ARBA00022448"/>
    </source>
</evidence>
<proteinExistence type="inferred from homology"/>
<reference evidence="10 11" key="1">
    <citation type="submission" date="2021-02" db="EMBL/GenBank/DDBJ databases">
        <title>Paenibacillus tianjinensis sp. nov.</title>
        <authorList>
            <person name="Liu H."/>
        </authorList>
    </citation>
    <scope>NUCLEOTIDE SEQUENCE [LARGE SCALE GENOMIC DNA]</scope>
    <source>
        <strain evidence="10 11">TB2019</strain>
    </source>
</reference>
<feature type="transmembrane region" description="Helical" evidence="8">
    <location>
        <begin position="426"/>
        <end position="444"/>
    </location>
</feature>
<evidence type="ECO:0000256" key="6">
    <source>
        <dbReference type="ARBA" id="ARBA00022989"/>
    </source>
</evidence>
<evidence type="ECO:0000313" key="10">
    <source>
        <dbReference type="EMBL" id="QSF44674.1"/>
    </source>
</evidence>
<dbReference type="InterPro" id="IPR047817">
    <property type="entry name" value="ABC2_TM_bact-type"/>
</dbReference>
<keyword evidence="4 8" id="KW-1003">Cell membrane</keyword>
<feature type="transmembrane region" description="Helical" evidence="8">
    <location>
        <begin position="336"/>
        <end position="360"/>
    </location>
</feature>
<feature type="domain" description="ABC transmembrane type-2" evidence="9">
    <location>
        <begin position="223"/>
        <end position="446"/>
    </location>
</feature>
<dbReference type="EMBL" id="CP070969">
    <property type="protein sequence ID" value="QSF44674.1"/>
    <property type="molecule type" value="Genomic_DNA"/>
</dbReference>
<feature type="transmembrane region" description="Helical" evidence="8">
    <location>
        <begin position="367"/>
        <end position="388"/>
    </location>
</feature>
<dbReference type="RefSeq" id="WP_206102203.1">
    <property type="nucleotide sequence ID" value="NZ_CP070969.1"/>
</dbReference>
<dbReference type="InterPro" id="IPR013525">
    <property type="entry name" value="ABC2_TM"/>
</dbReference>
<dbReference type="PROSITE" id="PS51012">
    <property type="entry name" value="ABC_TM2"/>
    <property type="match status" value="1"/>
</dbReference>
<evidence type="ECO:0000259" key="9">
    <source>
        <dbReference type="PROSITE" id="PS51012"/>
    </source>
</evidence>
<comment type="similarity">
    <text evidence="2 8">Belongs to the ABC-2 integral membrane protein family.</text>
</comment>
<keyword evidence="3 8" id="KW-0813">Transport</keyword>
<evidence type="ECO:0000313" key="11">
    <source>
        <dbReference type="Proteomes" id="UP000663452"/>
    </source>
</evidence>
<evidence type="ECO:0000256" key="7">
    <source>
        <dbReference type="ARBA" id="ARBA00023136"/>
    </source>
</evidence>
<feature type="transmembrane region" description="Helical" evidence="8">
    <location>
        <begin position="6"/>
        <end position="26"/>
    </location>
</feature>